<feature type="transmembrane region" description="Helical" evidence="10">
    <location>
        <begin position="538"/>
        <end position="557"/>
    </location>
</feature>
<dbReference type="PANTHER" id="PTHR31942:SF52">
    <property type="entry name" value="MLO-LIKE PROTEIN 1"/>
    <property type="match status" value="1"/>
</dbReference>
<feature type="transmembrane region" description="Helical" evidence="10">
    <location>
        <begin position="1294"/>
        <end position="1319"/>
    </location>
</feature>
<evidence type="ECO:0000256" key="8">
    <source>
        <dbReference type="SAM" id="Coils"/>
    </source>
</evidence>
<feature type="transmembrane region" description="Helical" evidence="10">
    <location>
        <begin position="1485"/>
        <end position="1503"/>
    </location>
</feature>
<evidence type="ECO:0000256" key="5">
    <source>
        <dbReference type="ARBA" id="ARBA00022989"/>
    </source>
</evidence>
<feature type="transmembrane region" description="Helical" evidence="10">
    <location>
        <begin position="1609"/>
        <end position="1627"/>
    </location>
</feature>
<gene>
    <name evidence="11" type="ORF">N0F65_003475</name>
</gene>
<dbReference type="EMBL" id="DAKRPA010000213">
    <property type="protein sequence ID" value="DAZ95240.1"/>
    <property type="molecule type" value="Genomic_DNA"/>
</dbReference>
<sequence length="1753" mass="201375">FLSTTLRAHGNPPWAVLAHPSPCRARTRIGFATCGRVGSNVGVMVRHTRTALSLTTRITSDTHDPMSGGEGHGSSDGHHSVCHDPHSFLGVGNPACVQKNAGVAIILLGVIIFFSILLEKFVHWLQHVITCPQMRKIVNRSFEELMIMGFISMVIFFLNTTGILQSLNGSLAPEETLHFYEFFHYVVFFTMIYFIFVTMLLIFMGTVIPKWLLKMKKGDAEVEAEKLNDEIEQEEADEQRQSQASNERAVCEILSNASVTSMTSFHRSAELHHCNSSIDIGTLSRSYMVLRQRYWALPWWQRWSPRRLFRSFRVFKFLAYEICKDRSGYIYKDPVQMERLFNVEPPRDDRGAIIDHEPMEYARYYELCTRNLLYHVSHLHYSAFVVLVAIAILPTAEPKFDHTIFVCVGGILLLINVALLYKVVIILAGIVDDRLRVITSDELEQLMEDYCACRRMERNVPTRLKIRGLFNAVRWIVRMRNFSKRQKQLHCHDHHFWFQNPKLLPRVFQFTTISQAFYLVWLTMVELRTSRDAEPQTITIMVLLPVISLFVVMPLTLPPLVLVTSLTGLFVEINEKKIVKRKIEYKPSKHHMVDVRRLQQLKSPQAKSPRVADVDDVQPPLHGPRQHYRQGPPQRLRFRHEDKIVKKATLPPGGHGSAAAHGGGHHNVCHDPHSFLGVGNPNCVQKNASVAILLLAAIVFFSILMEKFVHWLQHRIRCPQMRKIINRTFEELMIMGFLSMFIAFLNTFKILDMINPSDTLPPEVSLHFYEFFHYVVFFTMIYFIVVTLLLIFMGTVMPKYLWKLKVGDAQAEADQLAEEAEQEEAASPVAVKAMSDQQIMNEMISSSSMMSVVHQKSTLQRTKSSGVDLVTLSRGYMALRNLHRQQSFCQRMAPAKQFRMFRMFKFLAYQICRSRSGYIYKNAYKMELLFGVEPRRDELGNMVPTKPMEYGRYHELCTRNLLYHISHLHYSAFLVLLAIAILPTVDPKYDHTIFVCVGVGLLLINVILLLKVISILRGIVDDRLGVITSGELEHLMATYKQARRENKRATPLQKFRGVAITVRWIVRLRRYAFGKKQLHCHDHHFWFKSPRLLPALFQFTTISQAFYLVWLTLVELRTSRDAEPYTIIAMILLPLISLLFIMPLTLPALVLVTSLTGLFVEMNEEHVGMSGGEAATASSGHGSAAGAHESVCHNPHAFLGVGNAECVRANAATAIVLLALIIIFSLLLEKLVHWVQHKLCCPQMRKIVNRMFEELMIMGFLSMGIFFLNTTNTLAKLQLGGSLTDMERLHFYEFFHYIVFFTMIYFIVIVLLLLFIGTVMPKYLWSLKHGEMEEEGRALTSQVIEEEAELQEANVYTHDQLVRDLLARHSGNRTLACPAWAEIDLTTLSKAYMELREKCLALPWWRRYQLHRQVRKFRVFKFLAYQICQDQTGYIYKNPHAMERYFGVTQERDEMGQIIPQTEPMRYWRFHELCTRNVLYHLSHLHYTAFFVLVAIAILPALRPQYDHAIFIGIGVVLLIIELIIFAKVLHVLFSLVDDRLRVVTSKEIRPLMELYRQSRRLNLPVPAGRKFRGVVQAVRWIVRMRMSALDHHQLHSHNHFFWFGKPKILPALFQFATIGQAFYLVWLTMVELPMIGGSVKREAGVVFVMILLPVLSLLVITPLVLPPMVLILSLTGMFIEKNSEALGHEAVKSWQITANAMRGKYIEAQKSKIHLQVDAATATPATIKDVPTATQLSPTAAYKPMETPSQYV</sequence>
<feature type="transmembrane region" description="Helical" evidence="10">
    <location>
        <begin position="991"/>
        <end position="1013"/>
    </location>
</feature>
<feature type="transmembrane region" description="Helical" evidence="10">
    <location>
        <begin position="1209"/>
        <end position="1228"/>
    </location>
</feature>
<dbReference type="PANTHER" id="PTHR31942">
    <property type="entry name" value="MLO-LIKE PROTEIN 1"/>
    <property type="match status" value="1"/>
</dbReference>
<feature type="transmembrane region" description="Helical" evidence="10">
    <location>
        <begin position="103"/>
        <end position="125"/>
    </location>
</feature>
<feature type="transmembrane region" description="Helical" evidence="10">
    <location>
        <begin position="690"/>
        <end position="712"/>
    </location>
</feature>
<comment type="caution">
    <text evidence="11">The sequence shown here is derived from an EMBL/GenBank/DDBJ whole genome shotgun (WGS) entry which is preliminary data.</text>
</comment>
<evidence type="ECO:0000256" key="9">
    <source>
        <dbReference type="SAM" id="MobiDB-lite"/>
    </source>
</evidence>
<feature type="coiled-coil region" evidence="8">
    <location>
        <begin position="217"/>
        <end position="248"/>
    </location>
</feature>
<keyword evidence="3 10" id="KW-0812">Transmembrane</keyword>
<proteinExistence type="inferred from homology"/>
<dbReference type="GO" id="GO:0006952">
    <property type="term" value="P:defense response"/>
    <property type="evidence" value="ECO:0007669"/>
    <property type="project" value="UniProtKB-KW"/>
</dbReference>
<feature type="transmembrane region" description="Helical" evidence="10">
    <location>
        <begin position="402"/>
        <end position="431"/>
    </location>
</feature>
<organism evidence="11 12">
    <name type="scientific">Lagenidium giganteum</name>
    <dbReference type="NCBI Taxonomy" id="4803"/>
    <lineage>
        <taxon>Eukaryota</taxon>
        <taxon>Sar</taxon>
        <taxon>Stramenopiles</taxon>
        <taxon>Oomycota</taxon>
        <taxon>Peronosporomycetes</taxon>
        <taxon>Pythiales</taxon>
        <taxon>Pythiaceae</taxon>
    </lineage>
</organism>
<comment type="similarity">
    <text evidence="2">Belongs to the MLO family.</text>
</comment>
<dbReference type="InterPro" id="IPR004326">
    <property type="entry name" value="Mlo"/>
</dbReference>
<accession>A0AAV2YJQ2</accession>
<evidence type="ECO:0000256" key="3">
    <source>
        <dbReference type="ARBA" id="ARBA00022692"/>
    </source>
</evidence>
<feature type="transmembrane region" description="Helical" evidence="10">
    <location>
        <begin position="771"/>
        <end position="793"/>
    </location>
</feature>
<evidence type="ECO:0000256" key="10">
    <source>
        <dbReference type="SAM" id="Phobius"/>
    </source>
</evidence>
<evidence type="ECO:0000313" key="11">
    <source>
        <dbReference type="EMBL" id="DAZ95240.1"/>
    </source>
</evidence>
<keyword evidence="8" id="KW-0175">Coiled coil</keyword>
<name>A0AAV2YJQ2_9STRA</name>
<dbReference type="Proteomes" id="UP001146120">
    <property type="component" value="Unassembled WGS sequence"/>
</dbReference>
<comment type="subcellular location">
    <subcellularLocation>
        <location evidence="1">Membrane</location>
        <topology evidence="1">Multi-pass membrane protein</topology>
    </subcellularLocation>
</comment>
<protein>
    <submittedName>
        <fullName evidence="11">Uncharacterized protein</fullName>
    </submittedName>
</protein>
<evidence type="ECO:0000313" key="12">
    <source>
        <dbReference type="Proteomes" id="UP001146120"/>
    </source>
</evidence>
<feature type="region of interest" description="Disordered" evidence="9">
    <location>
        <begin position="59"/>
        <end position="78"/>
    </location>
</feature>
<keyword evidence="7" id="KW-0568">Pathogenesis-related protein</keyword>
<evidence type="ECO:0000256" key="6">
    <source>
        <dbReference type="ARBA" id="ARBA00023136"/>
    </source>
</evidence>
<feature type="transmembrane region" description="Helical" evidence="10">
    <location>
        <begin position="1509"/>
        <end position="1537"/>
    </location>
</feature>
<keyword evidence="6 10" id="KW-0472">Membrane</keyword>
<feature type="non-terminal residue" evidence="11">
    <location>
        <position position="1"/>
    </location>
</feature>
<keyword evidence="4" id="KW-0611">Plant defense</keyword>
<feature type="region of interest" description="Disordered" evidence="9">
    <location>
        <begin position="605"/>
        <end position="632"/>
    </location>
</feature>
<keyword evidence="5 10" id="KW-1133">Transmembrane helix</keyword>
<reference evidence="11" key="2">
    <citation type="journal article" date="2023" name="Microbiol Resour">
        <title>Decontamination and Annotation of the Draft Genome Sequence of the Oomycete Lagenidium giganteum ARSEF 373.</title>
        <authorList>
            <person name="Morgan W.R."/>
            <person name="Tartar A."/>
        </authorList>
    </citation>
    <scope>NUCLEOTIDE SEQUENCE</scope>
    <source>
        <strain evidence="11">ARSEF 373</strain>
    </source>
</reference>
<evidence type="ECO:0000256" key="1">
    <source>
        <dbReference type="ARBA" id="ARBA00004141"/>
    </source>
</evidence>
<evidence type="ECO:0000256" key="2">
    <source>
        <dbReference type="ARBA" id="ARBA00006574"/>
    </source>
</evidence>
<feature type="transmembrane region" description="Helical" evidence="10">
    <location>
        <begin position="145"/>
        <end position="165"/>
    </location>
</feature>
<feature type="transmembrane region" description="Helical" evidence="10">
    <location>
        <begin position="1125"/>
        <end position="1152"/>
    </location>
</feature>
<feature type="transmembrane region" description="Helical" evidence="10">
    <location>
        <begin position="968"/>
        <end position="985"/>
    </location>
</feature>
<keyword evidence="12" id="KW-1185">Reference proteome</keyword>
<dbReference type="GO" id="GO:0016020">
    <property type="term" value="C:membrane"/>
    <property type="evidence" value="ECO:0007669"/>
    <property type="project" value="UniProtKB-SubCell"/>
</dbReference>
<feature type="transmembrane region" description="Helical" evidence="10">
    <location>
        <begin position="1647"/>
        <end position="1673"/>
    </location>
</feature>
<feature type="transmembrane region" description="Helical" evidence="10">
    <location>
        <begin position="185"/>
        <end position="208"/>
    </location>
</feature>
<reference evidence="11" key="1">
    <citation type="submission" date="2022-11" db="EMBL/GenBank/DDBJ databases">
        <authorList>
            <person name="Morgan W.R."/>
            <person name="Tartar A."/>
        </authorList>
    </citation>
    <scope>NUCLEOTIDE SEQUENCE</scope>
    <source>
        <strain evidence="11">ARSEF 373</strain>
    </source>
</reference>
<feature type="transmembrane region" description="Helical" evidence="10">
    <location>
        <begin position="379"/>
        <end position="396"/>
    </location>
</feature>
<feature type="transmembrane region" description="Helical" evidence="10">
    <location>
        <begin position="1255"/>
        <end position="1274"/>
    </location>
</feature>
<evidence type="ECO:0000256" key="4">
    <source>
        <dbReference type="ARBA" id="ARBA00022821"/>
    </source>
</evidence>
<feature type="transmembrane region" description="Helical" evidence="10">
    <location>
        <begin position="732"/>
        <end position="751"/>
    </location>
</feature>
<evidence type="ECO:0000256" key="7">
    <source>
        <dbReference type="ARBA" id="ARBA00023265"/>
    </source>
</evidence>